<dbReference type="Proteomes" id="UP001172386">
    <property type="component" value="Unassembled WGS sequence"/>
</dbReference>
<organism evidence="1 2">
    <name type="scientific">Neophaeococcomyces mojaviensis</name>
    <dbReference type="NCBI Taxonomy" id="3383035"/>
    <lineage>
        <taxon>Eukaryota</taxon>
        <taxon>Fungi</taxon>
        <taxon>Dikarya</taxon>
        <taxon>Ascomycota</taxon>
        <taxon>Pezizomycotina</taxon>
        <taxon>Eurotiomycetes</taxon>
        <taxon>Chaetothyriomycetidae</taxon>
        <taxon>Chaetothyriales</taxon>
        <taxon>Chaetothyriales incertae sedis</taxon>
        <taxon>Neophaeococcomyces</taxon>
    </lineage>
</organism>
<name>A0ACC3A6I4_9EURO</name>
<reference evidence="1" key="1">
    <citation type="submission" date="2022-10" db="EMBL/GenBank/DDBJ databases">
        <title>Culturing micro-colonial fungi from biological soil crusts in the Mojave desert and describing Neophaeococcomyces mojavensis, and introducing the new genera and species Taxawa tesnikishii.</title>
        <authorList>
            <person name="Kurbessoian T."/>
            <person name="Stajich J.E."/>
        </authorList>
    </citation>
    <scope>NUCLEOTIDE SEQUENCE</scope>
    <source>
        <strain evidence="1">JES_112</strain>
    </source>
</reference>
<keyword evidence="2" id="KW-1185">Reference proteome</keyword>
<evidence type="ECO:0000313" key="2">
    <source>
        <dbReference type="Proteomes" id="UP001172386"/>
    </source>
</evidence>
<gene>
    <name evidence="1" type="ORF">H2198_005356</name>
</gene>
<sequence length="521" mass="56965">MADPLYELLIANDQNQKLNTPSTTTAQPSALTIQKYLSRILSLQPADLTTTEPASLTQSLQSNLLSLQALSSRSHRSTTTSSDHFSSLSSALPSLIRTATEVRNAVPQLDESAVQFAGRYSRARVVDDAVIGSNDALKQRKESMLFSRQAEKLQDILELPNLLSTAIASAAWGPAGSANYTQALDLFTHIKRLQILYPDSRLIADVLRQAEEALKDMTENLVGSLRGQNLRLAAAIRTVGWLRRVVPELGETCLVSSTKAGGVKAGVAGAMGPMGFTDREEEQSEGTFGALFLVARLATFLSMTEDALAPLRDLADQETEKRLHYQGAGQNTMPQITRRASAHTPSHSAQGQQTERYLKRYIEIFREQSFGTIQMYKNIFPVSSTSTATNGSKEKEEEDLMKLPPALSSFPLHLVGLLMETLQTYLPNITDVAARESLLIQVLYAANSLGRLGADFSMLISLLDLPSTEAGLEDEEGEAKEREPEWYRVVKKHKVQAARLDALASGQDGSVRRGSQDVSAK</sequence>
<evidence type="ECO:0000313" key="1">
    <source>
        <dbReference type="EMBL" id="KAJ9655915.1"/>
    </source>
</evidence>
<comment type="caution">
    <text evidence="1">The sequence shown here is derived from an EMBL/GenBank/DDBJ whole genome shotgun (WGS) entry which is preliminary data.</text>
</comment>
<protein>
    <submittedName>
        <fullName evidence="1">Uncharacterized protein</fullName>
    </submittedName>
</protein>
<proteinExistence type="predicted"/>
<accession>A0ACC3A6I4</accession>
<dbReference type="EMBL" id="JAPDRQ010000087">
    <property type="protein sequence ID" value="KAJ9655915.1"/>
    <property type="molecule type" value="Genomic_DNA"/>
</dbReference>